<evidence type="ECO:0000259" key="3">
    <source>
        <dbReference type="Pfam" id="PF00171"/>
    </source>
</evidence>
<dbReference type="SUPFAM" id="SSF53720">
    <property type="entry name" value="ALDH-like"/>
    <property type="match status" value="1"/>
</dbReference>
<dbReference type="EC" id="1.2.1.79" evidence="4"/>
<evidence type="ECO:0000313" key="4">
    <source>
        <dbReference type="EMBL" id="UQZ84227.1"/>
    </source>
</evidence>
<dbReference type="InterPro" id="IPR016163">
    <property type="entry name" value="Ald_DH_C"/>
</dbReference>
<evidence type="ECO:0000256" key="1">
    <source>
        <dbReference type="ARBA" id="ARBA00009986"/>
    </source>
</evidence>
<dbReference type="Proteomes" id="UP001057134">
    <property type="component" value="Chromosome"/>
</dbReference>
<evidence type="ECO:0000313" key="5">
    <source>
        <dbReference type="Proteomes" id="UP001057134"/>
    </source>
</evidence>
<keyword evidence="5" id="KW-1185">Reference proteome</keyword>
<proteinExistence type="inferred from homology"/>
<dbReference type="PANTHER" id="PTHR42991">
    <property type="entry name" value="ALDEHYDE DEHYDROGENASE"/>
    <property type="match status" value="1"/>
</dbReference>
<feature type="domain" description="Aldehyde dehydrogenase" evidence="3">
    <location>
        <begin position="1"/>
        <end position="412"/>
    </location>
</feature>
<dbReference type="InterPro" id="IPR016162">
    <property type="entry name" value="Ald_DH_N"/>
</dbReference>
<organism evidence="4 5">
    <name type="scientific">Paenibacillus konkukensis</name>
    <dbReference type="NCBI Taxonomy" id="2020716"/>
    <lineage>
        <taxon>Bacteria</taxon>
        <taxon>Bacillati</taxon>
        <taxon>Bacillota</taxon>
        <taxon>Bacilli</taxon>
        <taxon>Bacillales</taxon>
        <taxon>Paenibacillaceae</taxon>
        <taxon>Paenibacillus</taxon>
    </lineage>
</organism>
<dbReference type="InterPro" id="IPR016161">
    <property type="entry name" value="Ald_DH/histidinol_DH"/>
</dbReference>
<dbReference type="CDD" id="cd07149">
    <property type="entry name" value="ALDH_y4uC"/>
    <property type="match status" value="1"/>
</dbReference>
<dbReference type="InterPro" id="IPR015590">
    <property type="entry name" value="Aldehyde_DH_dom"/>
</dbReference>
<protein>
    <submittedName>
        <fullName evidence="4">Succinate-semialdehyde dehydrogenase [NADP(+)] GabD</fullName>
        <ecNumber evidence="4">1.2.1.79</ecNumber>
    </submittedName>
</protein>
<name>A0ABY4RQF4_9BACL</name>
<dbReference type="Gene3D" id="3.40.309.10">
    <property type="entry name" value="Aldehyde Dehydrogenase, Chain A, domain 2"/>
    <property type="match status" value="1"/>
</dbReference>
<dbReference type="GO" id="GO:0036243">
    <property type="term" value="F:succinate-semialdehyde dehydrogenase (NADP+) activity"/>
    <property type="evidence" value="ECO:0007669"/>
    <property type="project" value="UniProtKB-EC"/>
</dbReference>
<gene>
    <name evidence="4" type="primary">gabD</name>
    <name evidence="4" type="ORF">SK3146_03460</name>
</gene>
<reference evidence="4" key="1">
    <citation type="submission" date="2018-02" db="EMBL/GenBank/DDBJ databases">
        <authorList>
            <person name="Kim S.-K."/>
            <person name="Jung H.-I."/>
            <person name="Lee S.-W."/>
        </authorList>
    </citation>
    <scope>NUCLEOTIDE SEQUENCE</scope>
    <source>
        <strain evidence="4">SK3146</strain>
    </source>
</reference>
<accession>A0ABY4RQF4</accession>
<dbReference type="EMBL" id="CP027059">
    <property type="protein sequence ID" value="UQZ84227.1"/>
    <property type="molecule type" value="Genomic_DNA"/>
</dbReference>
<evidence type="ECO:0000256" key="2">
    <source>
        <dbReference type="ARBA" id="ARBA00023002"/>
    </source>
</evidence>
<comment type="similarity">
    <text evidence="1">Belongs to the aldehyde dehydrogenase family.</text>
</comment>
<dbReference type="InterPro" id="IPR051020">
    <property type="entry name" value="ALDH-related_metabolic_enz"/>
</dbReference>
<sequence length="418" mass="45668">MPAHQRADILFKVVRQLEERKEEAARLLALEAGKPIRTARAEIGRTIATYQFAAEEAKRIYGETIPMDAAPGGEDRLGFTWREPIGTVVAICPFNFPFNLVAHKLGPAIAAGNTVVLKPAEQTPLSSLFIAELFQKAGLPDGALQVVTGSGRELGDALVLDERVKKITFTGSSEVGKQIKAKAGLRKVTLELGSNSGLIVEPDVPVETIVPRCVEGAFAFAGQVCISLQRIYVHESIYAEFAEQFIRRTGQLRIGDPLDEQTDLSAMIHERELARIDEWVQDAVRAGASIGCGGRREQSVYLPTVMLDVKPDMAVSCKEVFAPVVSIVPYRELSEAIAMVNDSVYGLNVGIYTRNLTNAFQAARDIQAGGVIINDIPTFRVDHMPYGGVKESGYGREGIKYAVQEMTELKFVTMKTTL</sequence>
<dbReference type="Pfam" id="PF00171">
    <property type="entry name" value="Aldedh"/>
    <property type="match status" value="1"/>
</dbReference>
<reference evidence="4" key="2">
    <citation type="journal article" date="2021" name="J Anim Sci Technol">
        <title>Complete genome sequence of Paenibacillus konkukensis sp. nov. SK3146 as a potential probiotic strain.</title>
        <authorList>
            <person name="Jung H.I."/>
            <person name="Park S."/>
            <person name="Niu K.M."/>
            <person name="Lee S.W."/>
            <person name="Kothari D."/>
            <person name="Yi K.J."/>
            <person name="Kim S.K."/>
        </authorList>
    </citation>
    <scope>NUCLEOTIDE SEQUENCE</scope>
    <source>
        <strain evidence="4">SK3146</strain>
    </source>
</reference>
<keyword evidence="2 4" id="KW-0560">Oxidoreductase</keyword>
<dbReference type="PANTHER" id="PTHR42991:SF1">
    <property type="entry name" value="ALDEHYDE DEHYDROGENASE"/>
    <property type="match status" value="1"/>
</dbReference>
<dbReference type="Gene3D" id="3.40.605.10">
    <property type="entry name" value="Aldehyde Dehydrogenase, Chain A, domain 1"/>
    <property type="match status" value="1"/>
</dbReference>